<dbReference type="Proteomes" id="UP000290253">
    <property type="component" value="Unassembled WGS sequence"/>
</dbReference>
<feature type="domain" description="Resolvase/invertase-type recombinase catalytic" evidence="1">
    <location>
        <begin position="1"/>
        <end position="31"/>
    </location>
</feature>
<dbReference type="GO" id="GO:0003677">
    <property type="term" value="F:DNA binding"/>
    <property type="evidence" value="ECO:0007669"/>
    <property type="project" value="InterPro"/>
</dbReference>
<keyword evidence="3" id="KW-1185">Reference proteome</keyword>
<comment type="caution">
    <text evidence="2">The sequence shown here is derived from an EMBL/GenBank/DDBJ whole genome shotgun (WGS) entry which is preliminary data.</text>
</comment>
<evidence type="ECO:0000313" key="3">
    <source>
        <dbReference type="Proteomes" id="UP000290253"/>
    </source>
</evidence>
<dbReference type="EMBL" id="SDMK01000004">
    <property type="protein sequence ID" value="RXS93678.1"/>
    <property type="molecule type" value="Genomic_DNA"/>
</dbReference>
<proteinExistence type="predicted"/>
<evidence type="ECO:0000259" key="1">
    <source>
        <dbReference type="PROSITE" id="PS51736"/>
    </source>
</evidence>
<dbReference type="InterPro" id="IPR036162">
    <property type="entry name" value="Resolvase-like_N_sf"/>
</dbReference>
<dbReference type="AlphaFoldDB" id="A0A4Q1S9G7"/>
<reference evidence="2 3" key="1">
    <citation type="journal article" date="2016" name="Int. J. Syst. Evol. Microbiol.">
        <title>Acidipila dinghuensis sp. nov., an acidobacterium isolated from forest soil.</title>
        <authorList>
            <person name="Jiang Y.W."/>
            <person name="Wang J."/>
            <person name="Chen M.H."/>
            <person name="Lv Y.Y."/>
            <person name="Qiu L.H."/>
        </authorList>
    </citation>
    <scope>NUCLEOTIDE SEQUENCE [LARGE SCALE GENOMIC DNA]</scope>
    <source>
        <strain evidence="2 3">DHOF10</strain>
    </source>
</reference>
<name>A0A4Q1S9G7_9BACT</name>
<sequence length="75" mass="8249">MFHVVAAMAEFERALIRERVSAGIQAARACGKRIGRPRAYANPDQIRELRGQGVPWRAIARQMGIGTGTAMRAVQ</sequence>
<dbReference type="Gene3D" id="3.40.50.1390">
    <property type="entry name" value="Resolvase, N-terminal catalytic domain"/>
    <property type="match status" value="1"/>
</dbReference>
<organism evidence="2 3">
    <name type="scientific">Silvibacterium dinghuense</name>
    <dbReference type="NCBI Taxonomy" id="1560006"/>
    <lineage>
        <taxon>Bacteria</taxon>
        <taxon>Pseudomonadati</taxon>
        <taxon>Acidobacteriota</taxon>
        <taxon>Terriglobia</taxon>
        <taxon>Terriglobales</taxon>
        <taxon>Acidobacteriaceae</taxon>
        <taxon>Silvibacterium</taxon>
    </lineage>
</organism>
<dbReference type="InterPro" id="IPR006119">
    <property type="entry name" value="Resolv_N"/>
</dbReference>
<accession>A0A4Q1S9G7</accession>
<protein>
    <submittedName>
        <fullName evidence="2">Recombinase family protein</fullName>
    </submittedName>
</protein>
<dbReference type="OrthoDB" id="9797501at2"/>
<gene>
    <name evidence="2" type="ORF">ESZ00_16575</name>
</gene>
<dbReference type="Pfam" id="PF00239">
    <property type="entry name" value="Resolvase"/>
    <property type="match status" value="1"/>
</dbReference>
<evidence type="ECO:0000313" key="2">
    <source>
        <dbReference type="EMBL" id="RXS93678.1"/>
    </source>
</evidence>
<dbReference type="PROSITE" id="PS51736">
    <property type="entry name" value="RECOMBINASES_3"/>
    <property type="match status" value="1"/>
</dbReference>
<dbReference type="SUPFAM" id="SSF53041">
    <property type="entry name" value="Resolvase-like"/>
    <property type="match status" value="1"/>
</dbReference>
<dbReference type="GO" id="GO:0000150">
    <property type="term" value="F:DNA strand exchange activity"/>
    <property type="evidence" value="ECO:0007669"/>
    <property type="project" value="InterPro"/>
</dbReference>